<reference evidence="1 2" key="1">
    <citation type="submission" date="2020-01" db="EMBL/GenBank/DDBJ databases">
        <title>Whole genome sequence of Heliobacterium gestii DSM 11169.</title>
        <authorList>
            <person name="Kyndt J.A."/>
            <person name="Meyer T.E."/>
        </authorList>
    </citation>
    <scope>NUCLEOTIDE SEQUENCE [LARGE SCALE GENOMIC DNA]</scope>
    <source>
        <strain evidence="1 2">DSM 11169</strain>
    </source>
</reference>
<dbReference type="Proteomes" id="UP000471031">
    <property type="component" value="Unassembled WGS sequence"/>
</dbReference>
<keyword evidence="2" id="KW-1185">Reference proteome</keyword>
<proteinExistence type="predicted"/>
<gene>
    <name evidence="1" type="ORF">GTO89_00740</name>
</gene>
<evidence type="ECO:0000313" key="2">
    <source>
        <dbReference type="Proteomes" id="UP000471031"/>
    </source>
</evidence>
<protein>
    <submittedName>
        <fullName evidence="1">Uncharacterized protein</fullName>
    </submittedName>
</protein>
<comment type="caution">
    <text evidence="1">The sequence shown here is derived from an EMBL/GenBank/DDBJ whole genome shotgun (WGS) entry which is preliminary data.</text>
</comment>
<accession>A0A845L4R6</accession>
<dbReference type="EMBL" id="WXEX01000001">
    <property type="protein sequence ID" value="MZP41557.1"/>
    <property type="molecule type" value="Genomic_DNA"/>
</dbReference>
<name>A0A845L4R6_HELGE</name>
<dbReference type="OrthoDB" id="6278496at2"/>
<dbReference type="RefSeq" id="WP_161260144.1">
    <property type="nucleotide sequence ID" value="NZ_JAFBDC010000001.1"/>
</dbReference>
<dbReference type="AlphaFoldDB" id="A0A845L4R6"/>
<organism evidence="1 2">
    <name type="scientific">Heliomicrobium gestii</name>
    <name type="common">Heliobacterium gestii</name>
    <dbReference type="NCBI Taxonomy" id="2699"/>
    <lineage>
        <taxon>Bacteria</taxon>
        <taxon>Bacillati</taxon>
        <taxon>Bacillota</taxon>
        <taxon>Clostridia</taxon>
        <taxon>Eubacteriales</taxon>
        <taxon>Heliobacteriaceae</taxon>
        <taxon>Heliomicrobium</taxon>
    </lineage>
</organism>
<sequence length="280" mass="30902">MPIELWIDDGKPWYLSNSIWLVPGTDPAGAPGLPVVDRPAFVWARVINRGSAAVPDVTVRFYWGDPSTLIRRKSDAKLIGVSNVSLAAGEAKEVLCLTPWIPVWVNGGHECLIVEAFSSGDPLSPHGEDDPFNPVRDRHTAQRNLAVLKVSSSARLVVAPFAIGNSPLLRVKEVTVRVKRLPLRNMEEGKTLFGFTRLPEEMTDDLMYGIRPFRCGEPVEESGEPVLTIPLEPDRKQAMAFTLKLPERRDAGACFLIEQFVHDQVVGGIVALITPEHLND</sequence>
<evidence type="ECO:0000313" key="1">
    <source>
        <dbReference type="EMBL" id="MZP41557.1"/>
    </source>
</evidence>